<dbReference type="AlphaFoldDB" id="K0SPG2"/>
<dbReference type="Pfam" id="PF00995">
    <property type="entry name" value="Sec1"/>
    <property type="match status" value="1"/>
</dbReference>
<dbReference type="Gene3D" id="3.40.50.1910">
    <property type="match status" value="1"/>
</dbReference>
<evidence type="ECO:0000256" key="1">
    <source>
        <dbReference type="ARBA" id="ARBA00009884"/>
    </source>
</evidence>
<comment type="similarity">
    <text evidence="1">Belongs to the STXBP/unc-18/SEC1 family.</text>
</comment>
<keyword evidence="4" id="KW-1185">Reference proteome</keyword>
<dbReference type="SUPFAM" id="SSF56815">
    <property type="entry name" value="Sec1/munc18-like (SM) proteins"/>
    <property type="match status" value="1"/>
</dbReference>
<evidence type="ECO:0000256" key="2">
    <source>
        <dbReference type="SAM" id="MobiDB-lite"/>
    </source>
</evidence>
<dbReference type="Proteomes" id="UP000266841">
    <property type="component" value="Unassembled WGS sequence"/>
</dbReference>
<dbReference type="OrthoDB" id="10262287at2759"/>
<feature type="compositionally biased region" description="Basic and acidic residues" evidence="2">
    <location>
        <begin position="179"/>
        <end position="193"/>
    </location>
</feature>
<gene>
    <name evidence="3" type="ORF">THAOC_12138</name>
</gene>
<feature type="region of interest" description="Disordered" evidence="2">
    <location>
        <begin position="93"/>
        <end position="193"/>
    </location>
</feature>
<dbReference type="InterPro" id="IPR027482">
    <property type="entry name" value="Sec1-like_dom2"/>
</dbReference>
<evidence type="ECO:0000313" key="3">
    <source>
        <dbReference type="EMBL" id="EJK66894.1"/>
    </source>
</evidence>
<feature type="compositionally biased region" description="Low complexity" evidence="2">
    <location>
        <begin position="93"/>
        <end position="122"/>
    </location>
</feature>
<dbReference type="GO" id="GO:0016192">
    <property type="term" value="P:vesicle-mediated transport"/>
    <property type="evidence" value="ECO:0007669"/>
    <property type="project" value="InterPro"/>
</dbReference>
<feature type="region of interest" description="Disordered" evidence="2">
    <location>
        <begin position="16"/>
        <end position="58"/>
    </location>
</feature>
<dbReference type="eggNOG" id="KOG1302">
    <property type="taxonomic scope" value="Eukaryota"/>
</dbReference>
<organism evidence="3 4">
    <name type="scientific">Thalassiosira oceanica</name>
    <name type="common">Marine diatom</name>
    <dbReference type="NCBI Taxonomy" id="159749"/>
    <lineage>
        <taxon>Eukaryota</taxon>
        <taxon>Sar</taxon>
        <taxon>Stramenopiles</taxon>
        <taxon>Ochrophyta</taxon>
        <taxon>Bacillariophyta</taxon>
        <taxon>Coscinodiscophyceae</taxon>
        <taxon>Thalassiosirophycidae</taxon>
        <taxon>Thalassiosirales</taxon>
        <taxon>Thalassiosiraceae</taxon>
        <taxon>Thalassiosira</taxon>
    </lineage>
</organism>
<dbReference type="EMBL" id="AGNL01014053">
    <property type="protein sequence ID" value="EJK66894.1"/>
    <property type="molecule type" value="Genomic_DNA"/>
</dbReference>
<name>K0SPG2_THAOC</name>
<dbReference type="InterPro" id="IPR001619">
    <property type="entry name" value="Sec1-like"/>
</dbReference>
<sequence length="193" mass="20979">MAAAVIDRMMTLRVEEERVEEEAREEERQRADECDGEIMGDDEPRLAEEPTAQTEEETSKIRAMIVIDRKVDLVTPMLTPFTYEGLVDDVLGISTGGASPSSGPSWTTPTTTRTAGGAAGSSRVDGSSRAALVGSHGPPPPQRLRPSLLRGPEHARRVLRLLPRRAGQGPPRVPLAVHVEGHRAVPRPRRDTP</sequence>
<reference evidence="3 4" key="1">
    <citation type="journal article" date="2012" name="Genome Biol.">
        <title>Genome and low-iron response of an oceanic diatom adapted to chronic iron limitation.</title>
        <authorList>
            <person name="Lommer M."/>
            <person name="Specht M."/>
            <person name="Roy A.S."/>
            <person name="Kraemer L."/>
            <person name="Andreson R."/>
            <person name="Gutowska M.A."/>
            <person name="Wolf J."/>
            <person name="Bergner S.V."/>
            <person name="Schilhabel M.B."/>
            <person name="Klostermeier U.C."/>
            <person name="Beiko R.G."/>
            <person name="Rosenstiel P."/>
            <person name="Hippler M."/>
            <person name="Laroche J."/>
        </authorList>
    </citation>
    <scope>NUCLEOTIDE SEQUENCE [LARGE SCALE GENOMIC DNA]</scope>
    <source>
        <strain evidence="3 4">CCMP1005</strain>
    </source>
</reference>
<proteinExistence type="inferred from homology"/>
<comment type="caution">
    <text evidence="3">The sequence shown here is derived from an EMBL/GenBank/DDBJ whole genome shotgun (WGS) entry which is preliminary data.</text>
</comment>
<dbReference type="InterPro" id="IPR036045">
    <property type="entry name" value="Sec1-like_sf"/>
</dbReference>
<accession>K0SPG2</accession>
<evidence type="ECO:0000313" key="4">
    <source>
        <dbReference type="Proteomes" id="UP000266841"/>
    </source>
</evidence>
<protein>
    <submittedName>
        <fullName evidence="3">Uncharacterized protein</fullName>
    </submittedName>
</protein>